<dbReference type="GO" id="GO:0003824">
    <property type="term" value="F:catalytic activity"/>
    <property type="evidence" value="ECO:0007669"/>
    <property type="project" value="UniProtKB-ARBA"/>
</dbReference>
<gene>
    <name evidence="2" type="ORF">PPSC2_72</name>
</gene>
<reference evidence="2 3" key="1">
    <citation type="journal article" date="2018" name="Arch. Virol.">
        <title>Genomic characterization and phylogenetic analysis of the novel Pseudomonas phage PPSC2.</title>
        <authorList>
            <person name="Wu X."/>
            <person name="Wu Y."/>
            <person name="Tang Y."/>
            <person name="Gan B."/>
        </authorList>
    </citation>
    <scope>NUCLEOTIDE SEQUENCE [LARGE SCALE GENOMIC DNA]</scope>
</reference>
<dbReference type="Proteomes" id="UP000244827">
    <property type="component" value="Segment"/>
</dbReference>
<dbReference type="Gene3D" id="3.40.50.10300">
    <property type="entry name" value="CoaB-like"/>
    <property type="match status" value="1"/>
</dbReference>
<keyword evidence="3" id="KW-1185">Reference proteome</keyword>
<sequence length="206" mass="22953">MNKLVIIGGGTFNHISCHLALAAPAFGQTAINMARWAVHMDTGMEIVLKLTKMADRSSEIITNDDLHNYVSTLLDDPLVKIIVMNAAVCDFKAENPSSETRLSSSKNYHLTLEGIRTKIMGMIQYRRPDIVVCGFKTTHGATEAEQMRKAVDSMNANSLPLVLANDLETRRNILVCDSGRNFFDNREALLRRMLSHALFKARQKCG</sequence>
<organism evidence="2 3">
    <name type="scientific">Pseudomonas phage PPSC2</name>
    <dbReference type="NCBI Taxonomy" id="2041350"/>
    <lineage>
        <taxon>Viruses</taxon>
        <taxon>Duplodnaviria</taxon>
        <taxon>Heunggongvirae</taxon>
        <taxon>Uroviricota</taxon>
        <taxon>Caudoviricetes</taxon>
        <taxon>Vandenendeviridae</taxon>
        <taxon>Gorskivirinae</taxon>
        <taxon>Shenlongvirus</taxon>
        <taxon>Shenlongvirus PPSC2</taxon>
    </lineage>
</organism>
<evidence type="ECO:0000313" key="2">
    <source>
        <dbReference type="EMBL" id="ATN92835.1"/>
    </source>
</evidence>
<dbReference type="InterPro" id="IPR007085">
    <property type="entry name" value="DNA/pantothenate-metab_flavo_C"/>
</dbReference>
<evidence type="ECO:0000259" key="1">
    <source>
        <dbReference type="Pfam" id="PF04127"/>
    </source>
</evidence>
<proteinExistence type="predicted"/>
<dbReference type="EMBL" id="MF893340">
    <property type="protein sequence ID" value="ATN92835.1"/>
    <property type="molecule type" value="Genomic_DNA"/>
</dbReference>
<name>A0A2R2YAP5_9CAUD</name>
<dbReference type="GO" id="GO:0015937">
    <property type="term" value="P:coenzyme A biosynthetic process"/>
    <property type="evidence" value="ECO:0007669"/>
    <property type="project" value="UniProtKB-ARBA"/>
</dbReference>
<feature type="domain" description="DNA/pantothenate metabolism flavoprotein C-terminal" evidence="1">
    <location>
        <begin position="3"/>
        <end position="172"/>
    </location>
</feature>
<dbReference type="SUPFAM" id="SSF102645">
    <property type="entry name" value="CoaB-like"/>
    <property type="match status" value="1"/>
</dbReference>
<accession>A0A2R2YAP5</accession>
<dbReference type="InterPro" id="IPR035929">
    <property type="entry name" value="CoaB-like_sf"/>
</dbReference>
<evidence type="ECO:0000313" key="3">
    <source>
        <dbReference type="Proteomes" id="UP000244827"/>
    </source>
</evidence>
<protein>
    <recommendedName>
        <fullName evidence="1">DNA/pantothenate metabolism flavoprotein C-terminal domain-containing protein</fullName>
    </recommendedName>
</protein>
<dbReference type="Pfam" id="PF04127">
    <property type="entry name" value="DFP"/>
    <property type="match status" value="1"/>
</dbReference>